<feature type="non-terminal residue" evidence="2">
    <location>
        <position position="287"/>
    </location>
</feature>
<dbReference type="OMA" id="EVHICAN"/>
<organism evidence="2 3">
    <name type="scientific">Taxus chinensis</name>
    <name type="common">Chinese yew</name>
    <name type="synonym">Taxus wallichiana var. chinensis</name>
    <dbReference type="NCBI Taxonomy" id="29808"/>
    <lineage>
        <taxon>Eukaryota</taxon>
        <taxon>Viridiplantae</taxon>
        <taxon>Streptophyta</taxon>
        <taxon>Embryophyta</taxon>
        <taxon>Tracheophyta</taxon>
        <taxon>Spermatophyta</taxon>
        <taxon>Pinopsida</taxon>
        <taxon>Pinidae</taxon>
        <taxon>Conifers II</taxon>
        <taxon>Cupressales</taxon>
        <taxon>Taxaceae</taxon>
        <taxon>Taxus</taxon>
    </lineage>
</organism>
<dbReference type="Proteomes" id="UP000824469">
    <property type="component" value="Unassembled WGS sequence"/>
</dbReference>
<evidence type="ECO:0000259" key="1">
    <source>
        <dbReference type="Pfam" id="PF25758"/>
    </source>
</evidence>
<keyword evidence="3" id="KW-1185">Reference proteome</keyword>
<reference evidence="2 3" key="1">
    <citation type="journal article" date="2021" name="Nat. Plants">
        <title>The Taxus genome provides insights into paclitaxel biosynthesis.</title>
        <authorList>
            <person name="Xiong X."/>
            <person name="Gou J."/>
            <person name="Liao Q."/>
            <person name="Li Y."/>
            <person name="Zhou Q."/>
            <person name="Bi G."/>
            <person name="Li C."/>
            <person name="Du R."/>
            <person name="Wang X."/>
            <person name="Sun T."/>
            <person name="Guo L."/>
            <person name="Liang H."/>
            <person name="Lu P."/>
            <person name="Wu Y."/>
            <person name="Zhang Z."/>
            <person name="Ro D.K."/>
            <person name="Shang Y."/>
            <person name="Huang S."/>
            <person name="Yan J."/>
        </authorList>
    </citation>
    <scope>NUCLEOTIDE SEQUENCE [LARGE SCALE GENOMIC DNA]</scope>
    <source>
        <strain evidence="2">Ta-2019</strain>
    </source>
</reference>
<evidence type="ECO:0000313" key="3">
    <source>
        <dbReference type="Proteomes" id="UP000824469"/>
    </source>
</evidence>
<comment type="caution">
    <text evidence="2">The sequence shown here is derived from an EMBL/GenBank/DDBJ whole genome shotgun (WGS) entry which is preliminary data.</text>
</comment>
<sequence>LWETTLSHAPSMVPQLLELFPNLVAIMEKSFDHLLVAMKIIEGYILLGGSDFLHLHASGVAKIFESIVGNVNQKGLLSTLPIIEILVQCFPRDAPPLLGGVLQKFVVYFLSGGDESDPSATSIKASAGAILARVLVQNSNYFAHLITESSLSVMLQQAGINLDQNLLLCLIDAWLDKVDNVTVVRRKAYALALSILLTSREPHILEKLDQIINVCTSTLVGDIDQNGSEDSSFDSSMHSLENHEALQSGAAVNKDFRKRQVKSSDPIKNMSLAHVMKENLQACASLH</sequence>
<feature type="domain" description="Importin-7/11-like TPR repeats" evidence="1">
    <location>
        <begin position="1"/>
        <end position="284"/>
    </location>
</feature>
<dbReference type="SUPFAM" id="SSF48371">
    <property type="entry name" value="ARM repeat"/>
    <property type="match status" value="1"/>
</dbReference>
<dbReference type="InterPro" id="IPR016024">
    <property type="entry name" value="ARM-type_fold"/>
</dbReference>
<feature type="non-terminal residue" evidence="2">
    <location>
        <position position="1"/>
    </location>
</feature>
<proteinExistence type="predicted"/>
<gene>
    <name evidence="2" type="ORF">KI387_007920</name>
</gene>
<dbReference type="Pfam" id="PF25758">
    <property type="entry name" value="TPR_IPO11"/>
    <property type="match status" value="1"/>
</dbReference>
<evidence type="ECO:0000313" key="2">
    <source>
        <dbReference type="EMBL" id="KAH9327742.1"/>
    </source>
</evidence>
<dbReference type="AlphaFoldDB" id="A0AA38LNE9"/>
<protein>
    <recommendedName>
        <fullName evidence="1">Importin-7/11-like TPR repeats domain-containing protein</fullName>
    </recommendedName>
</protein>
<name>A0AA38LNE9_TAXCH</name>
<dbReference type="InterPro" id="IPR058669">
    <property type="entry name" value="TPR_IPO7/11-like"/>
</dbReference>
<accession>A0AA38LNE9</accession>
<dbReference type="EMBL" id="JAHRHJ020000002">
    <property type="protein sequence ID" value="KAH9327742.1"/>
    <property type="molecule type" value="Genomic_DNA"/>
</dbReference>